<evidence type="ECO:0000313" key="2">
    <source>
        <dbReference type="EMBL" id="PIW19404.1"/>
    </source>
</evidence>
<comment type="caution">
    <text evidence="2">The sequence shown here is derived from an EMBL/GenBank/DDBJ whole genome shotgun (WGS) entry which is preliminary data.</text>
</comment>
<evidence type="ECO:0000256" key="1">
    <source>
        <dbReference type="SAM" id="Phobius"/>
    </source>
</evidence>
<keyword evidence="1" id="KW-1133">Transmembrane helix</keyword>
<protein>
    <submittedName>
        <fullName evidence="2">Uncharacterized protein</fullName>
    </submittedName>
</protein>
<evidence type="ECO:0000313" key="3">
    <source>
        <dbReference type="Proteomes" id="UP000231019"/>
    </source>
</evidence>
<gene>
    <name evidence="2" type="ORF">COW36_00775</name>
</gene>
<keyword evidence="1" id="KW-0812">Transmembrane</keyword>
<feature type="transmembrane region" description="Helical" evidence="1">
    <location>
        <begin position="33"/>
        <end position="51"/>
    </location>
</feature>
<dbReference type="EMBL" id="PFFQ01000004">
    <property type="protein sequence ID" value="PIW19404.1"/>
    <property type="molecule type" value="Genomic_DNA"/>
</dbReference>
<keyword evidence="1" id="KW-0472">Membrane</keyword>
<dbReference type="AlphaFoldDB" id="A0A2M7GB52"/>
<proteinExistence type="predicted"/>
<reference evidence="2 3" key="1">
    <citation type="submission" date="2017-09" db="EMBL/GenBank/DDBJ databases">
        <title>Depth-based differentiation of microbial function through sediment-hosted aquifers and enrichment of novel symbionts in the deep terrestrial subsurface.</title>
        <authorList>
            <person name="Probst A.J."/>
            <person name="Ladd B."/>
            <person name="Jarett J.K."/>
            <person name="Geller-Mcgrath D.E."/>
            <person name="Sieber C.M."/>
            <person name="Emerson J.B."/>
            <person name="Anantharaman K."/>
            <person name="Thomas B.C."/>
            <person name="Malmstrom R."/>
            <person name="Stieglmeier M."/>
            <person name="Klingl A."/>
            <person name="Woyke T."/>
            <person name="Ryan C.M."/>
            <person name="Banfield J.F."/>
        </authorList>
    </citation>
    <scope>NUCLEOTIDE SEQUENCE [LARGE SCALE GENOMIC DNA]</scope>
    <source>
        <strain evidence="2">CG17_big_fil_post_rev_8_21_14_2_50_48_46</strain>
    </source>
</reference>
<sequence>MSEFLPALLSGLAVFLFLWSIFQIQSFEKRLQGLFFSLVLGFQAVSIQWIFPLQVSERRSEEPSVPEVSKAPVSFANMDWLGWQQSPYQLRQSVTQEYLVTMRQQGVFLERIRSPKEFSPWSVALLKCIADFEGKTNKPQLQVVAHQCVAQQKLREFLPH</sequence>
<organism evidence="2 3">
    <name type="scientific">bacterium (Candidatus Blackallbacteria) CG17_big_fil_post_rev_8_21_14_2_50_48_46</name>
    <dbReference type="NCBI Taxonomy" id="2014261"/>
    <lineage>
        <taxon>Bacteria</taxon>
        <taxon>Candidatus Blackallbacteria</taxon>
    </lineage>
</organism>
<dbReference type="Proteomes" id="UP000231019">
    <property type="component" value="Unassembled WGS sequence"/>
</dbReference>
<name>A0A2M7GB52_9BACT</name>
<accession>A0A2M7GB52</accession>